<comment type="function">
    <text evidence="7">Part of the tripartite ATP-independent periplasmic (TRAP) transport system.</text>
</comment>
<feature type="transmembrane region" description="Helical" evidence="7">
    <location>
        <begin position="92"/>
        <end position="114"/>
    </location>
</feature>
<dbReference type="STRING" id="195913.SAMN04488004_105205"/>
<feature type="transmembrane region" description="Helical" evidence="7">
    <location>
        <begin position="195"/>
        <end position="212"/>
    </location>
</feature>
<reference evidence="10" key="1">
    <citation type="submission" date="2016-10" db="EMBL/GenBank/DDBJ databases">
        <authorList>
            <person name="Varghese N."/>
            <person name="Submissions S."/>
        </authorList>
    </citation>
    <scope>NUCLEOTIDE SEQUENCE [LARGE SCALE GENOMIC DNA]</scope>
    <source>
        <strain evidence="10">DSM 16199</strain>
    </source>
</reference>
<comment type="caution">
    <text evidence="7">Lacks conserved residue(s) required for the propagation of feature annotation.</text>
</comment>
<accession>A0A1I4E3K8</accession>
<protein>
    <recommendedName>
        <fullName evidence="7">TRAP transporter small permease protein</fullName>
    </recommendedName>
</protein>
<dbReference type="Pfam" id="PF04290">
    <property type="entry name" value="DctQ"/>
    <property type="match status" value="1"/>
</dbReference>
<dbReference type="AlphaFoldDB" id="A0A1I4E3K8"/>
<feature type="transmembrane region" description="Helical" evidence="7">
    <location>
        <begin position="140"/>
        <end position="156"/>
    </location>
</feature>
<feature type="transmembrane region" description="Helical" evidence="7">
    <location>
        <begin position="12"/>
        <end position="36"/>
    </location>
</feature>
<organism evidence="9 10">
    <name type="scientific">Loktanella salsilacus</name>
    <dbReference type="NCBI Taxonomy" id="195913"/>
    <lineage>
        <taxon>Bacteria</taxon>
        <taxon>Pseudomonadati</taxon>
        <taxon>Pseudomonadota</taxon>
        <taxon>Alphaproteobacteria</taxon>
        <taxon>Rhodobacterales</taxon>
        <taxon>Roseobacteraceae</taxon>
        <taxon>Loktanella</taxon>
    </lineage>
</organism>
<evidence type="ECO:0000313" key="9">
    <source>
        <dbReference type="EMBL" id="SFK98936.1"/>
    </source>
</evidence>
<evidence type="ECO:0000256" key="4">
    <source>
        <dbReference type="ARBA" id="ARBA00022692"/>
    </source>
</evidence>
<evidence type="ECO:0000256" key="3">
    <source>
        <dbReference type="ARBA" id="ARBA00022475"/>
    </source>
</evidence>
<comment type="subcellular location">
    <subcellularLocation>
        <location evidence="7">Cell inner membrane</location>
        <topology evidence="7">Multi-pass membrane protein</topology>
    </subcellularLocation>
    <subcellularLocation>
        <location evidence="1">Cell membrane</location>
        <topology evidence="1">Multi-pass membrane protein</topology>
    </subcellularLocation>
</comment>
<proteinExistence type="inferred from homology"/>
<evidence type="ECO:0000256" key="7">
    <source>
        <dbReference type="RuleBase" id="RU369079"/>
    </source>
</evidence>
<dbReference type="Proteomes" id="UP000199550">
    <property type="component" value="Unassembled WGS sequence"/>
</dbReference>
<dbReference type="RefSeq" id="WP_217646845.1">
    <property type="nucleotide sequence ID" value="NZ_CAXYBM010000015.1"/>
</dbReference>
<feature type="transmembrane region" description="Helical" evidence="7">
    <location>
        <begin position="163"/>
        <end position="183"/>
    </location>
</feature>
<evidence type="ECO:0000256" key="1">
    <source>
        <dbReference type="ARBA" id="ARBA00004651"/>
    </source>
</evidence>
<evidence type="ECO:0000259" key="8">
    <source>
        <dbReference type="Pfam" id="PF04290"/>
    </source>
</evidence>
<gene>
    <name evidence="9" type="ORF">SAMN04488004_105205</name>
</gene>
<keyword evidence="6 7" id="KW-0472">Membrane</keyword>
<evidence type="ECO:0000313" key="10">
    <source>
        <dbReference type="Proteomes" id="UP000199550"/>
    </source>
</evidence>
<feature type="domain" description="Tripartite ATP-independent periplasmic transporters DctQ component" evidence="8">
    <location>
        <begin position="176"/>
        <end position="306"/>
    </location>
</feature>
<sequence length="323" mass="35158">METQVASRALLARGFGWTVLAVLAAYMINVVLQFWFDFPGVTATVSGQISALGLVQVAILLLAAALAIGYVISSPGTALRADAARISNFNRFLVRSAFFVVLLVGMGDAILSFLRVQNMLDGIVGSDMSSNLGRADYRGMYFHVPLMLIGIVLGSVTRGLGFIWLSLLVVGAELLIVLSRFVFSYEQAFMADLVRFWYGALFLFASAYTLLEEGHVRVDLLYASMRRETKGRVNAVGSIVLGMALCWTILILGFGTSSSIIVGPILVFETTQSGFGMYVKYMMAGFLAIFAITMMIQFVAQFLEAIADKRGEPGARETHADMI</sequence>
<dbReference type="EMBL" id="FOTF01000005">
    <property type="protein sequence ID" value="SFK98936.1"/>
    <property type="molecule type" value="Genomic_DNA"/>
</dbReference>
<dbReference type="GeneID" id="97892130"/>
<dbReference type="InterPro" id="IPR055348">
    <property type="entry name" value="DctQ"/>
</dbReference>
<dbReference type="GO" id="GO:0005886">
    <property type="term" value="C:plasma membrane"/>
    <property type="evidence" value="ECO:0007669"/>
    <property type="project" value="UniProtKB-SubCell"/>
</dbReference>
<comment type="similarity">
    <text evidence="7">Belongs to the TRAP transporter small permease family.</text>
</comment>
<keyword evidence="5 7" id="KW-1133">Transmembrane helix</keyword>
<evidence type="ECO:0000256" key="6">
    <source>
        <dbReference type="ARBA" id="ARBA00023136"/>
    </source>
</evidence>
<evidence type="ECO:0000256" key="5">
    <source>
        <dbReference type="ARBA" id="ARBA00022989"/>
    </source>
</evidence>
<keyword evidence="4 7" id="KW-0812">Transmembrane</keyword>
<feature type="transmembrane region" description="Helical" evidence="7">
    <location>
        <begin position="233"/>
        <end position="266"/>
    </location>
</feature>
<keyword evidence="10" id="KW-1185">Reference proteome</keyword>
<evidence type="ECO:0000256" key="2">
    <source>
        <dbReference type="ARBA" id="ARBA00022448"/>
    </source>
</evidence>
<feature type="transmembrane region" description="Helical" evidence="7">
    <location>
        <begin position="278"/>
        <end position="300"/>
    </location>
</feature>
<name>A0A1I4E3K8_9RHOB</name>
<comment type="subunit">
    <text evidence="7">The complex comprises the extracytoplasmic solute receptor protein and the two transmembrane proteins.</text>
</comment>
<keyword evidence="2 7" id="KW-0813">Transport</keyword>
<feature type="transmembrane region" description="Helical" evidence="7">
    <location>
        <begin position="48"/>
        <end position="72"/>
    </location>
</feature>
<dbReference type="GO" id="GO:0022857">
    <property type="term" value="F:transmembrane transporter activity"/>
    <property type="evidence" value="ECO:0007669"/>
    <property type="project" value="UniProtKB-UniRule"/>
</dbReference>
<keyword evidence="3" id="KW-1003">Cell membrane</keyword>
<keyword evidence="7" id="KW-0997">Cell inner membrane</keyword>